<dbReference type="Pfam" id="PF22479">
    <property type="entry name" value="Pam3_gp18"/>
    <property type="match status" value="1"/>
</dbReference>
<sequence length="110" mass="11882">MQIIPISDTASQTISVQLAGQNCKINLYQKSTGFYCDLYLNGTPLLNGVICQNLNRIVRSLYLGFVGDLCFLDTQGSFTLPSNGSDPSSPGLGTRYLFCYLEASDLNGVG</sequence>
<feature type="domain" description="Cyanophage baseplate Pam3 plug gp18" evidence="1">
    <location>
        <begin position="1"/>
        <end position="102"/>
    </location>
</feature>
<evidence type="ECO:0000313" key="2">
    <source>
        <dbReference type="EMBL" id="VWC89815.1"/>
    </source>
</evidence>
<keyword evidence="3" id="KW-1185">Reference proteome</keyword>
<protein>
    <recommendedName>
        <fullName evidence="1">Cyanophage baseplate Pam3 plug gp18 domain-containing protein</fullName>
    </recommendedName>
</protein>
<reference evidence="2 3" key="1">
    <citation type="submission" date="2019-09" db="EMBL/GenBank/DDBJ databases">
        <authorList>
            <person name="Depoorter E."/>
        </authorList>
    </citation>
    <scope>NUCLEOTIDE SEQUENCE [LARGE SCALE GENOMIC DNA]</scope>
    <source>
        <strain evidence="2 3">R-17378</strain>
    </source>
</reference>
<organism evidence="2 3">
    <name type="scientific">Burkholderia aenigmatica</name>
    <dbReference type="NCBI Taxonomy" id="2015348"/>
    <lineage>
        <taxon>Bacteria</taxon>
        <taxon>Pseudomonadati</taxon>
        <taxon>Pseudomonadota</taxon>
        <taxon>Betaproteobacteria</taxon>
        <taxon>Burkholderiales</taxon>
        <taxon>Burkholderiaceae</taxon>
        <taxon>Burkholderia</taxon>
        <taxon>Burkholderia cepacia complex</taxon>
    </lineage>
</organism>
<accession>A0ABY6XWS8</accession>
<dbReference type="Proteomes" id="UP000494120">
    <property type="component" value="Unassembled WGS sequence"/>
</dbReference>
<evidence type="ECO:0000259" key="1">
    <source>
        <dbReference type="Pfam" id="PF22479"/>
    </source>
</evidence>
<name>A0ABY6XWS8_9BURK</name>
<dbReference type="InterPro" id="IPR054252">
    <property type="entry name" value="Pam3_gp18"/>
</dbReference>
<comment type="caution">
    <text evidence="2">The sequence shown here is derived from an EMBL/GenBank/DDBJ whole genome shotgun (WGS) entry which is preliminary data.</text>
</comment>
<gene>
    <name evidence="2" type="ORF">BLA17378_04490</name>
</gene>
<proteinExistence type="predicted"/>
<evidence type="ECO:0000313" key="3">
    <source>
        <dbReference type="Proteomes" id="UP000494120"/>
    </source>
</evidence>
<dbReference type="EMBL" id="CABVQG010000016">
    <property type="protein sequence ID" value="VWC89815.1"/>
    <property type="molecule type" value="Genomic_DNA"/>
</dbReference>